<accession>A0A6B1FC94</accession>
<dbReference type="InterPro" id="IPR004408">
    <property type="entry name" value="Biotin_CoA_COase_ligase"/>
</dbReference>
<sequence>MAIQAMAHRYPPLGCGAIAAALRSQGATWPWRLRVVSTCASTEPLVQHWARRGGGRHGPCAVVARQQRHGRGQRGRPWWAPPGGVWLSAAWPLPRSAAAQVQTEGLGLAVALAVMEWLEGLGLTVAFKWPNDILLEERKLAGLLAHRQLRGGTPQQLGVGLGLNVANAVPAGAVALRQQLGTRTPSLTRAQAAALLACERAMVFLKQPDALAQACQARLWRPRQPLPGPTGAPVHVVGLTPSGGLQLRQQDGGTVVVYSGPWRLPAPRLGHVQSSMAPLPSRQD</sequence>
<keyword evidence="1 3" id="KW-0436">Ligase</keyword>
<evidence type="ECO:0000313" key="3">
    <source>
        <dbReference type="EMBL" id="MYG37922.1"/>
    </source>
</evidence>
<dbReference type="PROSITE" id="PS51733">
    <property type="entry name" value="BPL_LPL_CATALYTIC"/>
    <property type="match status" value="1"/>
</dbReference>
<dbReference type="GO" id="GO:0004077">
    <property type="term" value="F:biotin--[biotin carboxyl-carrier protein] ligase activity"/>
    <property type="evidence" value="ECO:0007669"/>
    <property type="project" value="UniProtKB-EC"/>
</dbReference>
<name>A0A6B1FC94_9SYNE</name>
<dbReference type="GO" id="GO:0005737">
    <property type="term" value="C:cytoplasm"/>
    <property type="evidence" value="ECO:0007669"/>
    <property type="project" value="TreeGrafter"/>
</dbReference>
<protein>
    <submittedName>
        <fullName evidence="3">Biotin--[acetyl-CoA-carboxylase] ligase</fullName>
        <ecNumber evidence="3">6.3.4.15</ecNumber>
    </submittedName>
</protein>
<comment type="caution">
    <text evidence="3">The sequence shown here is derived from an EMBL/GenBank/DDBJ whole genome shotgun (WGS) entry which is preliminary data.</text>
</comment>
<organism evidence="3">
    <name type="scientific">Synechococcus sp. SB0676_bin_10</name>
    <dbReference type="NCBI Taxonomy" id="2604869"/>
    <lineage>
        <taxon>Bacteria</taxon>
        <taxon>Bacillati</taxon>
        <taxon>Cyanobacteriota</taxon>
        <taxon>Cyanophyceae</taxon>
        <taxon>Synechococcales</taxon>
        <taxon>Synechococcaceae</taxon>
        <taxon>Synechococcus</taxon>
    </lineage>
</organism>
<proteinExistence type="predicted"/>
<dbReference type="Gene3D" id="3.30.930.10">
    <property type="entry name" value="Bira Bifunctional Protein, Domain 2"/>
    <property type="match status" value="1"/>
</dbReference>
<dbReference type="PANTHER" id="PTHR12835:SF5">
    <property type="entry name" value="BIOTIN--PROTEIN LIGASE"/>
    <property type="match status" value="1"/>
</dbReference>
<dbReference type="CDD" id="cd16442">
    <property type="entry name" value="BPL"/>
    <property type="match status" value="1"/>
</dbReference>
<dbReference type="InterPro" id="IPR045864">
    <property type="entry name" value="aa-tRNA-synth_II/BPL/LPL"/>
</dbReference>
<dbReference type="EC" id="6.3.4.15" evidence="3"/>
<evidence type="ECO:0000256" key="1">
    <source>
        <dbReference type="ARBA" id="ARBA00022598"/>
    </source>
</evidence>
<dbReference type="SUPFAM" id="SSF55681">
    <property type="entry name" value="Class II aaRS and biotin synthetases"/>
    <property type="match status" value="1"/>
</dbReference>
<dbReference type="Pfam" id="PF03099">
    <property type="entry name" value="BPL_LplA_LipB"/>
    <property type="match status" value="1"/>
</dbReference>
<dbReference type="InterPro" id="IPR004143">
    <property type="entry name" value="BPL_LPL_catalytic"/>
</dbReference>
<reference evidence="3" key="1">
    <citation type="submission" date="2019-09" db="EMBL/GenBank/DDBJ databases">
        <title>Characterisation of the sponge microbiome using genome-centric metagenomics.</title>
        <authorList>
            <person name="Engelberts J.P."/>
            <person name="Robbins S.J."/>
            <person name="De Goeij J.M."/>
            <person name="Aranda M."/>
            <person name="Bell S.C."/>
            <person name="Webster N.S."/>
        </authorList>
    </citation>
    <scope>NUCLEOTIDE SEQUENCE</scope>
    <source>
        <strain evidence="3">SB0676_bin_10</strain>
    </source>
</reference>
<feature type="domain" description="BPL/LPL catalytic" evidence="2">
    <location>
        <begin position="37"/>
        <end position="208"/>
    </location>
</feature>
<evidence type="ECO:0000259" key="2">
    <source>
        <dbReference type="PROSITE" id="PS51733"/>
    </source>
</evidence>
<dbReference type="AlphaFoldDB" id="A0A6B1FC94"/>
<dbReference type="EMBL" id="VYDO01000099">
    <property type="protein sequence ID" value="MYG37922.1"/>
    <property type="molecule type" value="Genomic_DNA"/>
</dbReference>
<dbReference type="PANTHER" id="PTHR12835">
    <property type="entry name" value="BIOTIN PROTEIN LIGASE"/>
    <property type="match status" value="1"/>
</dbReference>
<dbReference type="NCBIfam" id="TIGR00121">
    <property type="entry name" value="birA_ligase"/>
    <property type="match status" value="1"/>
</dbReference>
<gene>
    <name evidence="3" type="ORF">F4162_02710</name>
</gene>